<proteinExistence type="predicted"/>
<feature type="domain" description="CYTH" evidence="1">
    <location>
        <begin position="4"/>
        <end position="183"/>
    </location>
</feature>
<protein>
    <submittedName>
        <fullName evidence="2">CYTH domain-containing protein</fullName>
    </submittedName>
</protein>
<dbReference type="RefSeq" id="WP_282839335.1">
    <property type="nucleotide sequence ID" value="NZ_JASCXW010000013.1"/>
</dbReference>
<dbReference type="PIRSF" id="PIRSF012526">
    <property type="entry name" value="CYTH_UCP012526"/>
    <property type="match status" value="1"/>
</dbReference>
<dbReference type="InterPro" id="IPR009195">
    <property type="entry name" value="Uncharacterised_YjbK"/>
</dbReference>
<dbReference type="Pfam" id="PF01928">
    <property type="entry name" value="CYTH"/>
    <property type="match status" value="1"/>
</dbReference>
<evidence type="ECO:0000313" key="2">
    <source>
        <dbReference type="EMBL" id="MDI6452911.1"/>
    </source>
</evidence>
<dbReference type="InterPro" id="IPR033469">
    <property type="entry name" value="CYTH-like_dom_sf"/>
</dbReference>
<evidence type="ECO:0000259" key="1">
    <source>
        <dbReference type="PROSITE" id="PS51707"/>
    </source>
</evidence>
<dbReference type="PROSITE" id="PS51707">
    <property type="entry name" value="CYTH"/>
    <property type="match status" value="1"/>
</dbReference>
<dbReference type="Gene3D" id="2.40.320.10">
    <property type="entry name" value="Hypothetical Protein Pfu-838710-001"/>
    <property type="match status" value="1"/>
</dbReference>
<dbReference type="InterPro" id="IPR023577">
    <property type="entry name" value="CYTH_domain"/>
</dbReference>
<keyword evidence="3" id="KW-1185">Reference proteome</keyword>
<evidence type="ECO:0000313" key="3">
    <source>
        <dbReference type="Proteomes" id="UP001431532"/>
    </source>
</evidence>
<dbReference type="Proteomes" id="UP001431532">
    <property type="component" value="Unassembled WGS sequence"/>
</dbReference>
<comment type="caution">
    <text evidence="2">The sequence shown here is derived from an EMBL/GenBank/DDBJ whole genome shotgun (WGS) entry which is preliminary data.</text>
</comment>
<gene>
    <name evidence="2" type="ORF">QJ521_04990</name>
</gene>
<dbReference type="CDD" id="cd07762">
    <property type="entry name" value="CYTH-like_Pase_1"/>
    <property type="match status" value="1"/>
</dbReference>
<name>A0AAW6UBL9_9MOLU</name>
<dbReference type="AlphaFoldDB" id="A0AAW6UBL9"/>
<reference evidence="2" key="1">
    <citation type="submission" date="2023-05" db="EMBL/GenBank/DDBJ databases">
        <title>Mariniplasma microaerophilum sp. nov., a novel anaerobic mollicute isolated from terrestrial mud volcano, Taman Peninsula, Russia.</title>
        <authorList>
            <person name="Khomyakova M.A."/>
            <person name="Merkel A.Y."/>
            <person name="Slobodkin A.I."/>
        </authorList>
    </citation>
    <scope>NUCLEOTIDE SEQUENCE</scope>
    <source>
        <strain evidence="2">M4Ah</strain>
    </source>
</reference>
<organism evidence="2 3">
    <name type="scientific">Peloplasma aerotolerans</name>
    <dbReference type="NCBI Taxonomy" id="3044389"/>
    <lineage>
        <taxon>Bacteria</taxon>
        <taxon>Bacillati</taxon>
        <taxon>Mycoplasmatota</taxon>
        <taxon>Mollicutes</taxon>
        <taxon>Acholeplasmatales</taxon>
        <taxon>Acholeplasmataceae</taxon>
        <taxon>Peloplasma</taxon>
    </lineage>
</organism>
<sequence length="183" mass="22127">MTKNIEIEFKTALTIEKYQELLELFHLENNIFKQINHYFDTDDYQLMEQQIVLRIRQKGENRFKVTLKSQSEKGAYESHVLLTPDQAKDMIENGFRTKDFFDDIDHFVKFRVSLDNYRVSTPYEGGTLFLDRCEYCNIVDYEVEYEVNDYDEGEKLFKQFLEKHQIEIQPTKRKSERAFTCRR</sequence>
<dbReference type="SUPFAM" id="SSF55154">
    <property type="entry name" value="CYTH-like phosphatases"/>
    <property type="match status" value="1"/>
</dbReference>
<dbReference type="EMBL" id="JASCXW010000013">
    <property type="protein sequence ID" value="MDI6452911.1"/>
    <property type="molecule type" value="Genomic_DNA"/>
</dbReference>
<accession>A0AAW6UBL9</accession>
<dbReference type="SMART" id="SM01118">
    <property type="entry name" value="CYTH"/>
    <property type="match status" value="1"/>
</dbReference>